<dbReference type="EMBL" id="CAJPDS010000008">
    <property type="protein sequence ID" value="CAF9910210.1"/>
    <property type="molecule type" value="Genomic_DNA"/>
</dbReference>
<keyword evidence="1" id="KW-0378">Hydrolase</keyword>
<keyword evidence="4" id="KW-1185">Reference proteome</keyword>
<name>A0A8H3I7F3_9LECA</name>
<dbReference type="InterPro" id="IPR051325">
    <property type="entry name" value="Nudix_hydrolase_domain"/>
</dbReference>
<comment type="caution">
    <text evidence="3">The sequence shown here is derived from an EMBL/GenBank/DDBJ whole genome shotgun (WGS) entry which is preliminary data.</text>
</comment>
<proteinExistence type="predicted"/>
<reference evidence="3" key="1">
    <citation type="submission" date="2021-03" db="EMBL/GenBank/DDBJ databases">
        <authorList>
            <person name="Tagirdzhanova G."/>
        </authorList>
    </citation>
    <scope>NUCLEOTIDE SEQUENCE</scope>
</reference>
<dbReference type="GO" id="GO:0006754">
    <property type="term" value="P:ATP biosynthetic process"/>
    <property type="evidence" value="ECO:0007669"/>
    <property type="project" value="TreeGrafter"/>
</dbReference>
<feature type="domain" description="Nudix hydrolase" evidence="2">
    <location>
        <begin position="29"/>
        <end position="102"/>
    </location>
</feature>
<dbReference type="Gene3D" id="3.90.79.10">
    <property type="entry name" value="Nucleoside Triphosphate Pyrophosphohydrolase"/>
    <property type="match status" value="1"/>
</dbReference>
<gene>
    <name evidence="3" type="ORF">HETSPECPRED_009653</name>
</gene>
<dbReference type="SUPFAM" id="SSF55811">
    <property type="entry name" value="Nudix"/>
    <property type="match status" value="1"/>
</dbReference>
<dbReference type="GO" id="GO:0004081">
    <property type="term" value="F:bis(5'-nucleosyl)-tetraphosphatase (asymmetrical) activity"/>
    <property type="evidence" value="ECO:0007669"/>
    <property type="project" value="TreeGrafter"/>
</dbReference>
<dbReference type="InterPro" id="IPR020084">
    <property type="entry name" value="NUDIX_hydrolase_CS"/>
</dbReference>
<sequence>MAASPSQTTQHTSSQYLESAGAIPFRLSTHQICLLHLPSRNEYLLPKGRRNMGESREQVALREVLEETGYACRILPVDMSLRAPPAEEGEPSATPDVTRVYRDSREPFALQIRRVGAGGDVKLIWWFVAVVEESGGGDGEARGEEQFEVGFYGYREAVERLTFQGDRELVEQAIALVQGTYG</sequence>
<dbReference type="PANTHER" id="PTHR21340">
    <property type="entry name" value="DIADENOSINE 5,5-P1,P4-TETRAPHOSPHATE PYROPHOSPHOHYDROLASE MUTT"/>
    <property type="match status" value="1"/>
</dbReference>
<dbReference type="Pfam" id="PF00293">
    <property type="entry name" value="NUDIX"/>
    <property type="match status" value="1"/>
</dbReference>
<dbReference type="AlphaFoldDB" id="A0A8H3I7F3"/>
<organism evidence="3 4">
    <name type="scientific">Heterodermia speciosa</name>
    <dbReference type="NCBI Taxonomy" id="116794"/>
    <lineage>
        <taxon>Eukaryota</taxon>
        <taxon>Fungi</taxon>
        <taxon>Dikarya</taxon>
        <taxon>Ascomycota</taxon>
        <taxon>Pezizomycotina</taxon>
        <taxon>Lecanoromycetes</taxon>
        <taxon>OSLEUM clade</taxon>
        <taxon>Lecanoromycetidae</taxon>
        <taxon>Caliciales</taxon>
        <taxon>Physciaceae</taxon>
        <taxon>Heterodermia</taxon>
    </lineage>
</organism>
<dbReference type="PANTHER" id="PTHR21340:SF0">
    <property type="entry name" value="BIS(5'-NUCLEOSYL)-TETRAPHOSPHATASE [ASYMMETRICAL]"/>
    <property type="match status" value="1"/>
</dbReference>
<accession>A0A8H3I7F3</accession>
<evidence type="ECO:0000313" key="3">
    <source>
        <dbReference type="EMBL" id="CAF9910210.1"/>
    </source>
</evidence>
<evidence type="ECO:0000313" key="4">
    <source>
        <dbReference type="Proteomes" id="UP000664521"/>
    </source>
</evidence>
<dbReference type="InterPro" id="IPR000086">
    <property type="entry name" value="NUDIX_hydrolase_dom"/>
</dbReference>
<evidence type="ECO:0000259" key="2">
    <source>
        <dbReference type="Pfam" id="PF00293"/>
    </source>
</evidence>
<dbReference type="InterPro" id="IPR015797">
    <property type="entry name" value="NUDIX_hydrolase-like_dom_sf"/>
</dbReference>
<dbReference type="PROSITE" id="PS00893">
    <property type="entry name" value="NUDIX_BOX"/>
    <property type="match status" value="1"/>
</dbReference>
<dbReference type="Proteomes" id="UP000664521">
    <property type="component" value="Unassembled WGS sequence"/>
</dbReference>
<dbReference type="GO" id="GO:0006167">
    <property type="term" value="P:AMP biosynthetic process"/>
    <property type="evidence" value="ECO:0007669"/>
    <property type="project" value="TreeGrafter"/>
</dbReference>
<evidence type="ECO:0000256" key="1">
    <source>
        <dbReference type="ARBA" id="ARBA00022801"/>
    </source>
</evidence>
<dbReference type="OrthoDB" id="10259236at2759"/>
<protein>
    <recommendedName>
        <fullName evidence="2">Nudix hydrolase domain-containing protein</fullName>
    </recommendedName>
</protein>